<protein>
    <recommendedName>
        <fullName evidence="9">60S ribosomal protein L28</fullName>
    </recommendedName>
</protein>
<dbReference type="InterPro" id="IPR029004">
    <property type="entry name" value="Ribosomal_eL28/Mak16"/>
</dbReference>
<evidence type="ECO:0000313" key="7">
    <source>
        <dbReference type="EMBL" id="WFD39152.1"/>
    </source>
</evidence>
<reference evidence="7" key="1">
    <citation type="submission" date="2023-03" db="EMBL/GenBank/DDBJ databases">
        <title>Mating type loci evolution in Malassezia.</title>
        <authorList>
            <person name="Coelho M.A."/>
        </authorList>
    </citation>
    <scope>NUCLEOTIDE SEQUENCE</scope>
    <source>
        <strain evidence="7">CBS 9431</strain>
    </source>
</reference>
<dbReference type="GO" id="GO:0003735">
    <property type="term" value="F:structural constituent of ribosome"/>
    <property type="evidence" value="ECO:0007669"/>
    <property type="project" value="InterPro"/>
</dbReference>
<feature type="compositionally biased region" description="Polar residues" evidence="4">
    <location>
        <begin position="323"/>
        <end position="336"/>
    </location>
</feature>
<evidence type="ECO:0000259" key="6">
    <source>
        <dbReference type="Pfam" id="PF09282"/>
    </source>
</evidence>
<evidence type="ECO:0000256" key="3">
    <source>
        <dbReference type="ARBA" id="ARBA00023274"/>
    </source>
</evidence>
<dbReference type="GO" id="GO:0005840">
    <property type="term" value="C:ribosome"/>
    <property type="evidence" value="ECO:0007669"/>
    <property type="project" value="UniProtKB-KW"/>
</dbReference>
<evidence type="ECO:0000313" key="8">
    <source>
        <dbReference type="Proteomes" id="UP001217754"/>
    </source>
</evidence>
<keyword evidence="3" id="KW-0687">Ribonucleoprotein</keyword>
<evidence type="ECO:0000256" key="2">
    <source>
        <dbReference type="ARBA" id="ARBA00022980"/>
    </source>
</evidence>
<dbReference type="InterPro" id="IPR002672">
    <property type="entry name" value="Ribosomal_eL28"/>
</dbReference>
<feature type="domain" description="WIBG Mago-binding" evidence="6">
    <location>
        <begin position="145"/>
        <end position="157"/>
    </location>
</feature>
<evidence type="ECO:0000256" key="1">
    <source>
        <dbReference type="ARBA" id="ARBA00007926"/>
    </source>
</evidence>
<dbReference type="AlphaFoldDB" id="A0AAF0F261"/>
<dbReference type="GO" id="GO:0006412">
    <property type="term" value="P:translation"/>
    <property type="evidence" value="ECO:0007669"/>
    <property type="project" value="InterPro"/>
</dbReference>
<feature type="domain" description="Ribosomal eL28/Mak16" evidence="5">
    <location>
        <begin position="6"/>
        <end position="123"/>
    </location>
</feature>
<dbReference type="Proteomes" id="UP001217754">
    <property type="component" value="Chromosome 3"/>
</dbReference>
<dbReference type="GeneID" id="85225773"/>
<evidence type="ECO:0000256" key="4">
    <source>
        <dbReference type="SAM" id="MobiDB-lite"/>
    </source>
</evidence>
<name>A0AAF0F261_9BASI</name>
<keyword evidence="8" id="KW-1185">Reference proteome</keyword>
<feature type="region of interest" description="Disordered" evidence="4">
    <location>
        <begin position="130"/>
        <end position="367"/>
    </location>
</feature>
<evidence type="ECO:0008006" key="9">
    <source>
        <dbReference type="Google" id="ProtNLM"/>
    </source>
</evidence>
<dbReference type="Pfam" id="PF01778">
    <property type="entry name" value="Ribosomal_L28e"/>
    <property type="match status" value="1"/>
</dbReference>
<dbReference type="GO" id="GO:1990904">
    <property type="term" value="C:ribonucleoprotein complex"/>
    <property type="evidence" value="ECO:0007669"/>
    <property type="project" value="UniProtKB-KW"/>
</dbReference>
<dbReference type="Pfam" id="PF09282">
    <property type="entry name" value="Mago-bind"/>
    <property type="match status" value="1"/>
</dbReference>
<dbReference type="EMBL" id="CP119960">
    <property type="protein sequence ID" value="WFD39152.1"/>
    <property type="molecule type" value="Genomic_DNA"/>
</dbReference>
<comment type="similarity">
    <text evidence="1">Belongs to the eukaryotic ribosomal protein eL28 family.</text>
</comment>
<sequence length="367" mass="39165">MSTQDLQWLLVRKSNSYLVKQKGLGRVFSREPGNLAALHSYKYSGVVNDKSVGIAPAEKKGVNVVTKKTKASPLAVKGARAETTVKGGPRRVAGAVANIVAKNRYRPDLRKAAVARATAIVRSQGGKRFVPRERLPRGGAALKNVRKERKVRPGYTPAEDVQRFRPRHVAQRDDSAASPRPRGGARSLADLVRANDSQNTPRAPRTPRSDHGESRADQAASWKKEASVTPSARSTGAKGAAGRELFPEKGAKVDEKREARAGDAKAGDAVKDAKASRGAKAAEPKDARDEAKADKADAETTDTKTDEEKHGAKPTDKRDTESFDSSPTSTAPSSELQPKPSTTSATTPTSHDALASSLARLSVKDAN</sequence>
<dbReference type="Gene3D" id="3.30.390.110">
    <property type="match status" value="1"/>
</dbReference>
<dbReference type="InterPro" id="IPR015362">
    <property type="entry name" value="WIBG_mago-bd"/>
</dbReference>
<dbReference type="RefSeq" id="XP_060122049.1">
    <property type="nucleotide sequence ID" value="XM_060266066.1"/>
</dbReference>
<dbReference type="FunFam" id="3.30.390.110:FF:000002">
    <property type="entry name" value="60S ribosomal protein L28"/>
    <property type="match status" value="1"/>
</dbReference>
<gene>
    <name evidence="7" type="ORF">MJAP1_002122</name>
</gene>
<feature type="compositionally biased region" description="Basic and acidic residues" evidence="4">
    <location>
        <begin position="245"/>
        <end position="321"/>
    </location>
</feature>
<keyword evidence="2" id="KW-0689">Ribosomal protein</keyword>
<proteinExistence type="inferred from homology"/>
<feature type="compositionally biased region" description="Basic and acidic residues" evidence="4">
    <location>
        <begin position="207"/>
        <end position="226"/>
    </location>
</feature>
<accession>A0AAF0F261</accession>
<evidence type="ECO:0000259" key="5">
    <source>
        <dbReference type="Pfam" id="PF01778"/>
    </source>
</evidence>
<dbReference type="PANTHER" id="PTHR10544">
    <property type="entry name" value="60S RIBOSOMAL PROTEIN L28"/>
    <property type="match status" value="1"/>
</dbReference>
<feature type="compositionally biased region" description="Low complexity" evidence="4">
    <location>
        <begin position="338"/>
        <end position="350"/>
    </location>
</feature>
<organism evidence="7 8">
    <name type="scientific">Malassezia japonica</name>
    <dbReference type="NCBI Taxonomy" id="223818"/>
    <lineage>
        <taxon>Eukaryota</taxon>
        <taxon>Fungi</taxon>
        <taxon>Dikarya</taxon>
        <taxon>Basidiomycota</taxon>
        <taxon>Ustilaginomycotina</taxon>
        <taxon>Malasseziomycetes</taxon>
        <taxon>Malasseziales</taxon>
        <taxon>Malasseziaceae</taxon>
        <taxon>Malassezia</taxon>
    </lineage>
</organism>